<sequence>MASTTGSSSNIVGGWACLVLQDWDQRVTHERLPQGLAPPLKVRRGEQAWVFNRVGDWGFVHAHHEETHKRGWVPLRVLQKGKQGVKPLPIELLTPTRLMQAGVSDPGPSENTLQETLRCLWRTIKSNSSLITEIVPGMSEASKKVLFHEFAARYADVIYSFLTFYFLAILPQARTIMSGGSFTPSQLRTLTPVSGSWPKQPGVYLIIYGDFGTRKIGSSVYEAAAYIGQTNNFQTRLAQHQSRAQLESSSNHYRLAARAGQKRMVPLILQNTNQVPTRFLDIAEFSMVCLFRSWYPGLFSPSDANAVGAYAADFDAALVFSRLMDQVSSKTGWGTSPTYGLNWNTPILRNAKMDQQWTGWYQEADSTFFFRSRRQLHKSKDEYFLRWYASEAVRIPKELWNEAGFQDGQIVHVLVELRKRGDEYLTHPFRYIRLPPAIGRNPELEKLRSLAIKVQWFCESTNKWKQSYLERTKMWSTMSKTNDVLQAYRRGLMVLCDVEETSYSNCPDWVFPRCPAKVQFLRYNHLEQKLAVETRQPRVLAWPRDYTMQENTNRLNNMFPRGRFPDTIIGAHPGPGFFTGKTKQRAHCDVCVSQRSTTKCDHSSTDNSCRCCRLLRRPCTWSRGAQNLEEFLQGEALEELSIPLNPTRHAGAQMQVMSTPPFNPEVEAEEHGSLEE</sequence>
<gene>
    <name evidence="1" type="ORF">LCI18_002801</name>
</gene>
<accession>A0ACD3YTD6</accession>
<protein>
    <submittedName>
        <fullName evidence="1">Uncharacterized protein</fullName>
    </submittedName>
</protein>
<keyword evidence="2" id="KW-1185">Reference proteome</keyword>
<evidence type="ECO:0000313" key="1">
    <source>
        <dbReference type="EMBL" id="UPK91866.1"/>
    </source>
</evidence>
<name>A0ACD3YTD6_FUSSC</name>
<dbReference type="EMBL" id="CP090031">
    <property type="protein sequence ID" value="UPK91866.1"/>
    <property type="molecule type" value="Genomic_DNA"/>
</dbReference>
<reference evidence="1" key="1">
    <citation type="submission" date="2021-11" db="EMBL/GenBank/DDBJ databases">
        <title>Fusarium solani-melongenae Genome sequencing and assembly.</title>
        <authorList>
            <person name="Xie S."/>
            <person name="Huang L."/>
            <person name="Zhang X."/>
        </authorList>
    </citation>
    <scope>NUCLEOTIDE SEQUENCE</scope>
    <source>
        <strain evidence="1">CRI 24-3</strain>
    </source>
</reference>
<proteinExistence type="predicted"/>
<organism evidence="1 2">
    <name type="scientific">Fusarium solani subsp. cucurbitae</name>
    <name type="common">Neocosmosporum cucurbitae</name>
    <dbReference type="NCBI Taxonomy" id="2747967"/>
    <lineage>
        <taxon>Eukaryota</taxon>
        <taxon>Fungi</taxon>
        <taxon>Dikarya</taxon>
        <taxon>Ascomycota</taxon>
        <taxon>Pezizomycotina</taxon>
        <taxon>Sordariomycetes</taxon>
        <taxon>Hypocreomycetidae</taxon>
        <taxon>Hypocreales</taxon>
        <taxon>Nectriaceae</taxon>
        <taxon>Fusarium</taxon>
        <taxon>Fusarium solani species complex</taxon>
    </lineage>
</organism>
<dbReference type="Proteomes" id="UP000830768">
    <property type="component" value="Chromosome 2"/>
</dbReference>
<evidence type="ECO:0000313" key="2">
    <source>
        <dbReference type="Proteomes" id="UP000830768"/>
    </source>
</evidence>